<comment type="caution">
    <text evidence="1">The sequence shown here is derived from an EMBL/GenBank/DDBJ whole genome shotgun (WGS) entry which is preliminary data.</text>
</comment>
<evidence type="ECO:0000313" key="2">
    <source>
        <dbReference type="Proteomes" id="UP000235670"/>
    </source>
</evidence>
<dbReference type="OrthoDB" id="2990073at2"/>
<proteinExistence type="predicted"/>
<organism evidence="1 2">
    <name type="scientific">Gemella sanguinis</name>
    <dbReference type="NCBI Taxonomy" id="84135"/>
    <lineage>
        <taxon>Bacteria</taxon>
        <taxon>Bacillati</taxon>
        <taxon>Bacillota</taxon>
        <taxon>Bacilli</taxon>
        <taxon>Bacillales</taxon>
        <taxon>Gemellaceae</taxon>
        <taxon>Gemella</taxon>
    </lineage>
</organism>
<reference evidence="1 2" key="1">
    <citation type="submission" date="2017-09" db="EMBL/GenBank/DDBJ databases">
        <title>Bacterial strain isolated from the female urinary microbiota.</title>
        <authorList>
            <person name="Thomas-White K."/>
            <person name="Kumar N."/>
            <person name="Forster S."/>
            <person name="Putonti C."/>
            <person name="Lawley T."/>
            <person name="Wolfe A.J."/>
        </authorList>
    </citation>
    <scope>NUCLEOTIDE SEQUENCE [LARGE SCALE GENOMIC DNA]</scope>
    <source>
        <strain evidence="1 2">UMB0186</strain>
    </source>
</reference>
<dbReference type="EMBL" id="PNGT01000006">
    <property type="protein sequence ID" value="PMC52190.1"/>
    <property type="molecule type" value="Genomic_DNA"/>
</dbReference>
<dbReference type="RefSeq" id="WP_031553292.1">
    <property type="nucleotide sequence ID" value="NZ_CAUTAO010000011.1"/>
</dbReference>
<gene>
    <name evidence="1" type="ORF">CJ218_06235</name>
</gene>
<dbReference type="AlphaFoldDB" id="A0A2N6SE46"/>
<name>A0A2N6SE46_9BACL</name>
<dbReference type="STRING" id="84135.GCA_001052115_00400"/>
<sequence>MKDYNLSDKQEEEFQKLVEEKQQLILLALKKVNIAPKDYREFYGFALDGLLVSFLILEAGEIKKDDFDKFSFSTMKRKIIDEIRRRNRQKIINFEEVEKTTLFSEPDFNIIKFEFFSSIDSELTDQEKEFFSTFMKTNNFDKTIKLRKISKSQGYRLLKSIKNKCTTTLLNTKHN</sequence>
<evidence type="ECO:0000313" key="1">
    <source>
        <dbReference type="EMBL" id="PMC52190.1"/>
    </source>
</evidence>
<accession>A0A2N6SE46</accession>
<protein>
    <submittedName>
        <fullName evidence="1">Sigma-70 family RNA polymerase sigma factor</fullName>
    </submittedName>
</protein>
<dbReference type="Proteomes" id="UP000235670">
    <property type="component" value="Unassembled WGS sequence"/>
</dbReference>